<protein>
    <submittedName>
        <fullName evidence="2">Uncharacterized protein</fullName>
    </submittedName>
</protein>
<keyword evidence="3" id="KW-1185">Reference proteome</keyword>
<feature type="transmembrane region" description="Helical" evidence="1">
    <location>
        <begin position="83"/>
        <end position="103"/>
    </location>
</feature>
<accession>A0A6I5ZSG7</accession>
<dbReference type="RefSeq" id="WP_156273536.1">
    <property type="nucleotide sequence ID" value="NZ_CP046244.1"/>
</dbReference>
<feature type="transmembrane region" description="Helical" evidence="1">
    <location>
        <begin position="24"/>
        <end position="46"/>
    </location>
</feature>
<dbReference type="EMBL" id="CP046244">
    <property type="protein sequence ID" value="QGP92658.1"/>
    <property type="molecule type" value="Genomic_DNA"/>
</dbReference>
<keyword evidence="1" id="KW-0472">Membrane</keyword>
<keyword evidence="1" id="KW-0812">Transmembrane</keyword>
<proteinExistence type="predicted"/>
<feature type="transmembrane region" description="Helical" evidence="1">
    <location>
        <begin position="109"/>
        <end position="132"/>
    </location>
</feature>
<evidence type="ECO:0000313" key="3">
    <source>
        <dbReference type="Proteomes" id="UP000425916"/>
    </source>
</evidence>
<sequence length="159" mass="18144">MLAVVILHNVPANSNFLLTNTEFILTYFGILLGLVIAVVSLITPVIERILEKLNQVTPRIIKGKARNLYDLTSLINELKEDTLFVFYFFVITLGTSILAQVRWSKISELSLLSVNVYELVQVTIIILSLFTIHDILHGMFKILEVMTFLASRLHNEKKR</sequence>
<keyword evidence="1" id="KW-1133">Transmembrane helix</keyword>
<reference evidence="2 3" key="1">
    <citation type="submission" date="2019-11" db="EMBL/GenBank/DDBJ databases">
        <title>Genome sequence of Moorella glycerini DSM11254.</title>
        <authorList>
            <person name="Poehlein A."/>
            <person name="Boeer T."/>
            <person name="Daniel R."/>
        </authorList>
    </citation>
    <scope>NUCLEOTIDE SEQUENCE [LARGE SCALE GENOMIC DNA]</scope>
    <source>
        <strain evidence="2 3">DSM 11254</strain>
    </source>
</reference>
<evidence type="ECO:0000313" key="2">
    <source>
        <dbReference type="EMBL" id="QGP92658.1"/>
    </source>
</evidence>
<dbReference type="AlphaFoldDB" id="A0A6I5ZSG7"/>
<gene>
    <name evidence="2" type="ORF">MGLY_20460</name>
</gene>
<name>A0A6I5ZSG7_9FIRM</name>
<organism evidence="2 3">
    <name type="scientific">Neomoorella glycerini</name>
    <dbReference type="NCBI Taxonomy" id="55779"/>
    <lineage>
        <taxon>Bacteria</taxon>
        <taxon>Bacillati</taxon>
        <taxon>Bacillota</taxon>
        <taxon>Clostridia</taxon>
        <taxon>Neomoorellales</taxon>
        <taxon>Neomoorellaceae</taxon>
        <taxon>Neomoorella</taxon>
    </lineage>
</organism>
<dbReference type="Proteomes" id="UP000425916">
    <property type="component" value="Chromosome"/>
</dbReference>
<evidence type="ECO:0000256" key="1">
    <source>
        <dbReference type="SAM" id="Phobius"/>
    </source>
</evidence>